<evidence type="ECO:0000313" key="1">
    <source>
        <dbReference type="EMBL" id="QJA68119.1"/>
    </source>
</evidence>
<organism evidence="1">
    <name type="scientific">viral metagenome</name>
    <dbReference type="NCBI Taxonomy" id="1070528"/>
    <lineage>
        <taxon>unclassified sequences</taxon>
        <taxon>metagenomes</taxon>
        <taxon>organismal metagenomes</taxon>
    </lineage>
</organism>
<sequence length="77" mass="9164">MKFKLGDVVKYTSNYWYDSKNNPLWGGKYGQIRGQITKISHEKGFNPYYVVWKNDEFNSYLEEDLELVKSSKQLSLF</sequence>
<proteinExistence type="predicted"/>
<dbReference type="AlphaFoldDB" id="A0A6M3JD31"/>
<dbReference type="EMBL" id="MT141588">
    <property type="protein sequence ID" value="QJA68119.1"/>
    <property type="molecule type" value="Genomic_DNA"/>
</dbReference>
<protein>
    <submittedName>
        <fullName evidence="1">Uncharacterized protein</fullName>
    </submittedName>
</protein>
<reference evidence="1" key="1">
    <citation type="submission" date="2020-03" db="EMBL/GenBank/DDBJ databases">
        <title>The deep terrestrial virosphere.</title>
        <authorList>
            <person name="Holmfeldt K."/>
            <person name="Nilsson E."/>
            <person name="Simone D."/>
            <person name="Lopez-Fernandez M."/>
            <person name="Wu X."/>
            <person name="de Brujin I."/>
            <person name="Lundin D."/>
            <person name="Andersson A."/>
            <person name="Bertilsson S."/>
            <person name="Dopson M."/>
        </authorList>
    </citation>
    <scope>NUCLEOTIDE SEQUENCE</scope>
    <source>
        <strain evidence="1">MM415A08438</strain>
    </source>
</reference>
<name>A0A6M3JD31_9ZZZZ</name>
<gene>
    <name evidence="1" type="ORF">MM415A08438_0004</name>
</gene>
<accession>A0A6M3JD31</accession>